<dbReference type="PROSITE" id="PS01159">
    <property type="entry name" value="WW_DOMAIN_1"/>
    <property type="match status" value="1"/>
</dbReference>
<reference evidence="5" key="1">
    <citation type="submission" date="2025-08" db="UniProtKB">
        <authorList>
            <consortium name="RefSeq"/>
        </authorList>
    </citation>
    <scope>IDENTIFICATION</scope>
    <source>
        <tissue evidence="5">Whole larvae</tissue>
    </source>
</reference>
<evidence type="ECO:0000313" key="5">
    <source>
        <dbReference type="RefSeq" id="XP_052748609.1"/>
    </source>
</evidence>
<evidence type="ECO:0000256" key="1">
    <source>
        <dbReference type="SAM" id="Coils"/>
    </source>
</evidence>
<dbReference type="InterPro" id="IPR036020">
    <property type="entry name" value="WW_dom_sf"/>
</dbReference>
<evidence type="ECO:0000259" key="3">
    <source>
        <dbReference type="PROSITE" id="PS50020"/>
    </source>
</evidence>
<feature type="compositionally biased region" description="Polar residues" evidence="2">
    <location>
        <begin position="1313"/>
        <end position="1329"/>
    </location>
</feature>
<name>A0ABM3MB04_GALME</name>
<dbReference type="Proteomes" id="UP001652740">
    <property type="component" value="Unplaced"/>
</dbReference>
<feature type="compositionally biased region" description="Basic and acidic residues" evidence="2">
    <location>
        <begin position="480"/>
        <end position="492"/>
    </location>
</feature>
<keyword evidence="1" id="KW-0175">Coiled coil</keyword>
<feature type="region of interest" description="Disordered" evidence="2">
    <location>
        <begin position="1231"/>
        <end position="1282"/>
    </location>
</feature>
<dbReference type="PANTHER" id="PTHR21715">
    <property type="entry name" value="RH04127P"/>
    <property type="match status" value="1"/>
</dbReference>
<feature type="region of interest" description="Disordered" evidence="2">
    <location>
        <begin position="124"/>
        <end position="150"/>
    </location>
</feature>
<accession>A0ABM3MB04</accession>
<feature type="region of interest" description="Disordered" evidence="2">
    <location>
        <begin position="1310"/>
        <end position="1360"/>
    </location>
</feature>
<evidence type="ECO:0000256" key="2">
    <source>
        <dbReference type="SAM" id="MobiDB-lite"/>
    </source>
</evidence>
<feature type="compositionally biased region" description="Basic and acidic residues" evidence="2">
    <location>
        <begin position="1038"/>
        <end position="1049"/>
    </location>
</feature>
<organism evidence="4 5">
    <name type="scientific">Galleria mellonella</name>
    <name type="common">Greater wax moth</name>
    <dbReference type="NCBI Taxonomy" id="7137"/>
    <lineage>
        <taxon>Eukaryota</taxon>
        <taxon>Metazoa</taxon>
        <taxon>Ecdysozoa</taxon>
        <taxon>Arthropoda</taxon>
        <taxon>Hexapoda</taxon>
        <taxon>Insecta</taxon>
        <taxon>Pterygota</taxon>
        <taxon>Neoptera</taxon>
        <taxon>Endopterygota</taxon>
        <taxon>Lepidoptera</taxon>
        <taxon>Glossata</taxon>
        <taxon>Ditrysia</taxon>
        <taxon>Pyraloidea</taxon>
        <taxon>Pyralidae</taxon>
        <taxon>Galleriinae</taxon>
        <taxon>Galleria</taxon>
    </lineage>
</organism>
<feature type="compositionally biased region" description="Basic and acidic residues" evidence="2">
    <location>
        <begin position="1238"/>
        <end position="1249"/>
    </location>
</feature>
<dbReference type="Gene3D" id="3.30.1470.10">
    <property type="entry name" value="Photosystem I PsaD, reaction center subunit II"/>
    <property type="match status" value="1"/>
</dbReference>
<feature type="compositionally biased region" description="Pro residues" evidence="2">
    <location>
        <begin position="365"/>
        <end position="379"/>
    </location>
</feature>
<feature type="compositionally biased region" description="Polar residues" evidence="2">
    <location>
        <begin position="819"/>
        <end position="828"/>
    </location>
</feature>
<dbReference type="InterPro" id="IPR053233">
    <property type="entry name" value="ABRA-related"/>
</dbReference>
<feature type="region of interest" description="Disordered" evidence="2">
    <location>
        <begin position="268"/>
        <end position="304"/>
    </location>
</feature>
<dbReference type="Pfam" id="PF00397">
    <property type="entry name" value="WW"/>
    <property type="match status" value="1"/>
</dbReference>
<dbReference type="GeneID" id="113520946"/>
<feature type="compositionally biased region" description="Basic and acidic residues" evidence="2">
    <location>
        <begin position="1337"/>
        <end position="1350"/>
    </location>
</feature>
<protein>
    <submittedName>
        <fullName evidence="5">Calponin homology domain-containing protein DDB_G0272472 isoform X1</fullName>
    </submittedName>
</protein>
<dbReference type="RefSeq" id="XP_052748609.1">
    <property type="nucleotide sequence ID" value="XM_052892649.1"/>
</dbReference>
<feature type="region of interest" description="Disordered" evidence="2">
    <location>
        <begin position="805"/>
        <end position="858"/>
    </location>
</feature>
<feature type="region of interest" description="Disordered" evidence="2">
    <location>
        <begin position="469"/>
        <end position="649"/>
    </location>
</feature>
<feature type="compositionally biased region" description="Basic and acidic residues" evidence="2">
    <location>
        <begin position="567"/>
        <end position="576"/>
    </location>
</feature>
<feature type="compositionally biased region" description="Basic and acidic residues" evidence="2">
    <location>
        <begin position="829"/>
        <end position="858"/>
    </location>
</feature>
<dbReference type="SUPFAM" id="SSF51045">
    <property type="entry name" value="WW domain"/>
    <property type="match status" value="1"/>
</dbReference>
<feature type="compositionally biased region" description="Basic and acidic residues" evidence="2">
    <location>
        <begin position="1096"/>
        <end position="1107"/>
    </location>
</feature>
<feature type="compositionally biased region" description="Basic and acidic residues" evidence="2">
    <location>
        <begin position="1060"/>
        <end position="1076"/>
    </location>
</feature>
<dbReference type="InterPro" id="IPR001202">
    <property type="entry name" value="WW_dom"/>
</dbReference>
<feature type="domain" description="WW" evidence="3">
    <location>
        <begin position="51"/>
        <end position="85"/>
    </location>
</feature>
<feature type="compositionally biased region" description="Low complexity" evidence="2">
    <location>
        <begin position="1256"/>
        <end position="1282"/>
    </location>
</feature>
<feature type="compositionally biased region" description="Basic and acidic residues" evidence="2">
    <location>
        <begin position="413"/>
        <end position="436"/>
    </location>
</feature>
<proteinExistence type="predicted"/>
<feature type="compositionally biased region" description="Polar residues" evidence="2">
    <location>
        <begin position="546"/>
        <end position="565"/>
    </location>
</feature>
<feature type="region of interest" description="Disordered" evidence="2">
    <location>
        <begin position="183"/>
        <end position="205"/>
    </location>
</feature>
<dbReference type="SMART" id="SM00456">
    <property type="entry name" value="WW"/>
    <property type="match status" value="1"/>
</dbReference>
<dbReference type="PROSITE" id="PS50020">
    <property type="entry name" value="WW_DOMAIN_2"/>
    <property type="match status" value="1"/>
</dbReference>
<keyword evidence="4" id="KW-1185">Reference proteome</keyword>
<dbReference type="CDD" id="cd00201">
    <property type="entry name" value="WW"/>
    <property type="match status" value="1"/>
</dbReference>
<evidence type="ECO:0000313" key="4">
    <source>
        <dbReference type="Proteomes" id="UP001652740"/>
    </source>
</evidence>
<gene>
    <name evidence="5" type="primary">LOC113520946</name>
</gene>
<feature type="compositionally biased region" description="Polar residues" evidence="2">
    <location>
        <begin position="577"/>
        <end position="589"/>
    </location>
</feature>
<dbReference type="PANTHER" id="PTHR21715:SF0">
    <property type="entry name" value="RH04127P"/>
    <property type="match status" value="1"/>
</dbReference>
<feature type="region of interest" description="Disordered" evidence="2">
    <location>
        <begin position="976"/>
        <end position="1140"/>
    </location>
</feature>
<feature type="compositionally biased region" description="Low complexity" evidence="2">
    <location>
        <begin position="380"/>
        <end position="400"/>
    </location>
</feature>
<feature type="region of interest" description="Disordered" evidence="2">
    <location>
        <begin position="335"/>
        <end position="450"/>
    </location>
</feature>
<feature type="compositionally biased region" description="Polar residues" evidence="2">
    <location>
        <begin position="1108"/>
        <end position="1121"/>
    </location>
</feature>
<sequence length="1360" mass="153187">MSSTSAVVCREIFDENSQPSAEEISEYAQQLGIDPESESHLLPLARDGLMQALPPPWKAYYDEKLQTHYYYNEETKNTQWEHPLDNVYRELVKRSRDASMQDDTCASVLELPTSEEITKNLERLETKVESEDDELSTDSDNQTDIKDNASSTLVPGVKRLTPLGRPPLAPLGRLDKKLSDIRVSPLRRSAESTPSNKPKLLRNTSDRDILSRSTLERPKMLFKQHSEIIDLKMHVLNSPEDENFSPLLVAAKVDKGLPLSGKGSMFLRMSKSDLPSPDTDKSLPLDSMTKSDPPKGILREKTSDSLYKKAENVVGRQRQASSFDEDRKIVRFKLENPLESTVSPGSNSSSEQNDGQSSIISAAPAPLPSPLIPSSPVIPTPIITSLPSTINPGILLSPLVSRPPLPPRPVTDSPREVKSISGSEKESIESESRESKSVSPRRRLLRPPAADYIKPDLFQKNFQKISDLVRPGDIETTPVHLEEPTLDKEARPRSPMIPQKNKISINLMESIESETSIDSPDKEFANLDLNDLDELNEDKKSEQTDKSLNTQDQEKASGNVNVENTDGSDKTEKSDVNSKVSVTSQNKSCLDNAIPRIKVPNLDLTEPAKLQQSDSDNFKNAPKDDSKSASVSIELPKTPQLRVSPTSSYCSDLRSPREFSKLWSPLSTFRPLNKAVIAPQIKTSESAASLGKNLTSPRLDGVILSQGKSSSDNVVVVYQFETQEDVNPKPIKSPLIPDMGTRDMIERNKADERRRLELFLQKELESIRMEYASKERKMKAELQEALREAEEKFLTEKRVRLEEQADRHRREMEEAVSAGEQNHQQKLQELSKDLEDRYRRESEAAEKQHTENMDRQRDSYRARLAEQRVFLEIENERALSDLREQLQANLNKERTRMMDENRATIESLREEHTAKVTELRHDYRAEVERLRSQHACHLQEVRARLQRRPPPADLPDKYRCLKHKYARLKHDVKMSIERRNKRREMSMTTGSETEKSNSHKANQSLERCKEVNETSVSAVIEPEPARYRVNNNPTIKYNDNETSHSESNAHKSYNADNNNEDWKHKRECRAPSEDISHASAGKQQRPPRRAAVAFKEPPRPRREKQKDTGATTDCQDSSDATTADEKSKDNVNGHGRRRCFTRLKSASTSRLNYSPKRGEGWSSPLESLRQQLRKLDDIEDQFPDIACQSAYSLRYPFTEIGAVSRAERAELEFVRHRALVEREGMRRARASLRRRRAALRDRASHHDTGTQEGTTSEASSGSDPGGSADEAGGSAGSPRPAAGGVLRSLRALHADVRDIWRALDARRAHVASPESSSCHAPTTSQTRMTLSAPEAATDDHSDGGVAERARGLRAWLQTAP</sequence>
<feature type="compositionally biased region" description="Polar residues" evidence="2">
    <location>
        <begin position="338"/>
        <end position="356"/>
    </location>
</feature>
<feature type="coiled-coil region" evidence="1">
    <location>
        <begin position="876"/>
        <end position="903"/>
    </location>
</feature>